<dbReference type="AlphaFoldDB" id="A0A8J6XVM5"/>
<evidence type="ECO:0000313" key="1">
    <source>
        <dbReference type="EMBL" id="MBD3869472.1"/>
    </source>
</evidence>
<gene>
    <name evidence="1" type="ORF">IFK94_15225</name>
</gene>
<protein>
    <submittedName>
        <fullName evidence="1">Uncharacterized protein</fullName>
    </submittedName>
</protein>
<reference evidence="1 2" key="1">
    <citation type="submission" date="2020-08" db="EMBL/GenBank/DDBJ databases">
        <title>Acidobacteriota in marine sediments use diverse sulfur dissimilation pathways.</title>
        <authorList>
            <person name="Wasmund K."/>
        </authorList>
    </citation>
    <scope>NUCLEOTIDE SEQUENCE [LARGE SCALE GENOMIC DNA]</scope>
    <source>
        <strain evidence="1">MAG AM4</strain>
    </source>
</reference>
<dbReference type="Proteomes" id="UP000648239">
    <property type="component" value="Unassembled WGS sequence"/>
</dbReference>
<comment type="caution">
    <text evidence="1">The sequence shown here is derived from an EMBL/GenBank/DDBJ whole genome shotgun (WGS) entry which is preliminary data.</text>
</comment>
<name>A0A8J6XVM5_9BACT</name>
<organism evidence="1 2">
    <name type="scientific">Candidatus Polarisedimenticola svalbardensis</name>
    <dbReference type="NCBI Taxonomy" id="2886004"/>
    <lineage>
        <taxon>Bacteria</taxon>
        <taxon>Pseudomonadati</taxon>
        <taxon>Acidobacteriota</taxon>
        <taxon>Candidatus Polarisedimenticolia</taxon>
        <taxon>Candidatus Polarisedimenticolales</taxon>
        <taxon>Candidatus Polarisedimenticolaceae</taxon>
        <taxon>Candidatus Polarisedimenticola</taxon>
    </lineage>
</organism>
<accession>A0A8J6XVM5</accession>
<proteinExistence type="predicted"/>
<dbReference type="EMBL" id="JACXWD010000095">
    <property type="protein sequence ID" value="MBD3869472.1"/>
    <property type="molecule type" value="Genomic_DNA"/>
</dbReference>
<evidence type="ECO:0000313" key="2">
    <source>
        <dbReference type="Proteomes" id="UP000648239"/>
    </source>
</evidence>
<sequence length="378" mass="43037">MLKTLRWTWPILLLAVIILLPWGCYLARPTTGMKVVVLDKTVPFRTWVEHRSLFWLMNHLKIRNPAGDRYNSRKDYLGTFPGPEPGDRPASTRDLTLPDAMGADLVYIADTYGVYEDDLKSGSRMQAALERSPKIYGGLTRSEADAAVAALDAGKKLIVEFNTLASPTRAGARETMEQALGVRWTRWVGRYFPRLEDEKEVPRWLVTNYEREWDRTWEFEGAGYVLLQDDSHVEVLRVGREAERNGLVLMREEPVDPVLTGARDGVSYAFWFSIVEPTEEAGVLATFRWNLTKAGRKRLQARGLPMVFPAVVRNMADGGGVAYYFAGDFADNPMPQIQVPLAGYTGFKRSFETVRLYPSEAAFYWRFYVPMMSRILLD</sequence>